<dbReference type="Gene3D" id="3.40.33.10">
    <property type="entry name" value="CAP"/>
    <property type="match status" value="1"/>
</dbReference>
<reference evidence="8" key="1">
    <citation type="submission" date="2025-08" db="UniProtKB">
        <authorList>
            <consortium name="RefSeq"/>
        </authorList>
    </citation>
    <scope>IDENTIFICATION</scope>
    <source>
        <strain evidence="8">OHB3-1</strain>
    </source>
</reference>
<protein>
    <submittedName>
        <fullName evidence="8">Basic form of pathogenesis-related protein 1-like</fullName>
    </submittedName>
</protein>
<dbReference type="PROSITE" id="PS01010">
    <property type="entry name" value="CRISP_2"/>
    <property type="match status" value="1"/>
</dbReference>
<dbReference type="InterPro" id="IPR018244">
    <property type="entry name" value="Allrgn_V5/Tpx1_CS"/>
</dbReference>
<dbReference type="CDD" id="cd05381">
    <property type="entry name" value="CAP_PR-1"/>
    <property type="match status" value="1"/>
</dbReference>
<sequence>MASPSPSPTILYTICLVGFLIAPLSMAQNSPQDFVDTHNAVRAEVGVWPVSWDATLAAYAQNYANSKSETCEMVHSNGPYGENLAEGYGEMTAVEAVKFWATEKKFYDHRANRCVGDECGHYTQIVWRDSKRIGCARVKCENNWVFVICNYDPPGNYIGQLPY</sequence>
<dbReference type="InterPro" id="IPR035940">
    <property type="entry name" value="CAP_sf"/>
</dbReference>
<dbReference type="GeneID" id="111017366"/>
<evidence type="ECO:0000256" key="3">
    <source>
        <dbReference type="ARBA" id="ARBA00022821"/>
    </source>
</evidence>
<evidence type="ECO:0000256" key="2">
    <source>
        <dbReference type="ARBA" id="ARBA00022729"/>
    </source>
</evidence>
<dbReference type="PANTHER" id="PTHR10334">
    <property type="entry name" value="CYSTEINE-RICH SECRETORY PROTEIN-RELATED"/>
    <property type="match status" value="1"/>
</dbReference>
<dbReference type="GO" id="GO:0098542">
    <property type="term" value="P:defense response to other organism"/>
    <property type="evidence" value="ECO:0007669"/>
    <property type="project" value="UniProtKB-ARBA"/>
</dbReference>
<name>A0A6J1D615_MOMCH</name>
<evidence type="ECO:0000313" key="8">
    <source>
        <dbReference type="RefSeq" id="XP_022148797.1"/>
    </source>
</evidence>
<dbReference type="PROSITE" id="PS01009">
    <property type="entry name" value="CRISP_1"/>
    <property type="match status" value="1"/>
</dbReference>
<keyword evidence="3" id="KW-0611">Plant defense</keyword>
<dbReference type="SUPFAM" id="SSF55797">
    <property type="entry name" value="PR-1-like"/>
    <property type="match status" value="1"/>
</dbReference>
<dbReference type="Proteomes" id="UP000504603">
    <property type="component" value="Unplaced"/>
</dbReference>
<feature type="domain" description="SCP" evidence="6">
    <location>
        <begin position="29"/>
        <end position="159"/>
    </location>
</feature>
<dbReference type="InterPro" id="IPR014044">
    <property type="entry name" value="CAP_dom"/>
</dbReference>
<gene>
    <name evidence="8" type="primary">LOC111017366</name>
</gene>
<dbReference type="PRINTS" id="PR00837">
    <property type="entry name" value="V5TPXLIKE"/>
</dbReference>
<dbReference type="FunFam" id="3.40.33.10:FF:000006">
    <property type="entry name" value="Putative pathogenesis-related protein 1"/>
    <property type="match status" value="1"/>
</dbReference>
<evidence type="ECO:0000313" key="7">
    <source>
        <dbReference type="Proteomes" id="UP000504603"/>
    </source>
</evidence>
<evidence type="ECO:0000256" key="1">
    <source>
        <dbReference type="ARBA" id="ARBA00009923"/>
    </source>
</evidence>
<feature type="chain" id="PRO_5026806591" evidence="5">
    <location>
        <begin position="28"/>
        <end position="163"/>
    </location>
</feature>
<feature type="signal peptide" evidence="5">
    <location>
        <begin position="1"/>
        <end position="27"/>
    </location>
</feature>
<keyword evidence="2 5" id="KW-0732">Signal</keyword>
<proteinExistence type="inferred from homology"/>
<accession>A0A6J1D615</accession>
<dbReference type="Pfam" id="PF00188">
    <property type="entry name" value="CAP"/>
    <property type="match status" value="1"/>
</dbReference>
<dbReference type="RefSeq" id="XP_022148797.1">
    <property type="nucleotide sequence ID" value="XM_022293105.1"/>
</dbReference>
<dbReference type="AlphaFoldDB" id="A0A6J1D615"/>
<comment type="similarity">
    <text evidence="1">Belongs to the CRISP family.</text>
</comment>
<dbReference type="OrthoDB" id="337038at2759"/>
<dbReference type="InterPro" id="IPR001283">
    <property type="entry name" value="CRISP-related"/>
</dbReference>
<keyword evidence="7" id="KW-1185">Reference proteome</keyword>
<dbReference type="KEGG" id="mcha:111017366"/>
<evidence type="ECO:0000256" key="5">
    <source>
        <dbReference type="SAM" id="SignalP"/>
    </source>
</evidence>
<evidence type="ECO:0000256" key="4">
    <source>
        <dbReference type="ARBA" id="ARBA00023157"/>
    </source>
</evidence>
<keyword evidence="4" id="KW-1015">Disulfide bond</keyword>
<dbReference type="SMART" id="SM00198">
    <property type="entry name" value="SCP"/>
    <property type="match status" value="1"/>
</dbReference>
<dbReference type="GO" id="GO:0005576">
    <property type="term" value="C:extracellular region"/>
    <property type="evidence" value="ECO:0007669"/>
    <property type="project" value="InterPro"/>
</dbReference>
<evidence type="ECO:0000259" key="6">
    <source>
        <dbReference type="SMART" id="SM00198"/>
    </source>
</evidence>
<organism evidence="7 8">
    <name type="scientific">Momordica charantia</name>
    <name type="common">Bitter gourd</name>
    <name type="synonym">Balsam pear</name>
    <dbReference type="NCBI Taxonomy" id="3673"/>
    <lineage>
        <taxon>Eukaryota</taxon>
        <taxon>Viridiplantae</taxon>
        <taxon>Streptophyta</taxon>
        <taxon>Embryophyta</taxon>
        <taxon>Tracheophyta</taxon>
        <taxon>Spermatophyta</taxon>
        <taxon>Magnoliopsida</taxon>
        <taxon>eudicotyledons</taxon>
        <taxon>Gunneridae</taxon>
        <taxon>Pentapetalae</taxon>
        <taxon>rosids</taxon>
        <taxon>fabids</taxon>
        <taxon>Cucurbitales</taxon>
        <taxon>Cucurbitaceae</taxon>
        <taxon>Momordiceae</taxon>
        <taxon>Momordica</taxon>
    </lineage>
</organism>